<dbReference type="PANTHER" id="PTHR46847">
    <property type="entry name" value="D-ALLOSE-BINDING PERIPLASMIC PROTEIN-RELATED"/>
    <property type="match status" value="1"/>
</dbReference>
<keyword evidence="8" id="KW-1185">Reference proteome</keyword>
<sequence length="365" mass="41569">MKQHLLRFLLLTVPFPMSANAHDILPSYWDYHAFLDAHPEQQQLTEQLAETVREEAVAISKNYDPVTISVIYPGQQVSDYWVRNIKAFELRMDELGIDYEINQVFTRPSTDTREQSSSLREAIKAQPDYLIFTLDTSRHKKFIEHVLNASDSKLILQNITTPLRAWDNKQPFMYVGFDHVEGTKLLADYFQQRFKGQHSYSLLYFSEGYISDARGETFIHAMDSTGRYQLASSYYTRADQETGFKAAQNAISQYPDISFIYACSTDVALGAVDALAKHQREDVFINGWGGGSAELDALRNGQLDVTVMRMNDDTGIAMAEAIKLDLQGKPVPTVYSGDFELVTSDDSQERINTLKQQAFRYSDQN</sequence>
<evidence type="ECO:0000256" key="1">
    <source>
        <dbReference type="ARBA" id="ARBA00004196"/>
    </source>
</evidence>
<proteinExistence type="inferred from homology"/>
<comment type="caution">
    <text evidence="7">The sequence shown here is derived from an EMBL/GenBank/DDBJ whole genome shotgun (WGS) entry which is preliminary data.</text>
</comment>
<evidence type="ECO:0000256" key="5">
    <source>
        <dbReference type="SAM" id="SignalP"/>
    </source>
</evidence>
<dbReference type="Pfam" id="PF13407">
    <property type="entry name" value="Peripla_BP_4"/>
    <property type="match status" value="1"/>
</dbReference>
<accession>A0ABM8ZNT3</accession>
<protein>
    <recommendedName>
        <fullName evidence="3">Autoinducer 2-binding periplasmic protein LuxP</fullName>
    </recommendedName>
</protein>
<dbReference type="PANTHER" id="PTHR46847:SF1">
    <property type="entry name" value="D-ALLOSE-BINDING PERIPLASMIC PROTEIN-RELATED"/>
    <property type="match status" value="1"/>
</dbReference>
<dbReference type="InterPro" id="IPR025997">
    <property type="entry name" value="SBP_2_dom"/>
</dbReference>
<evidence type="ECO:0000256" key="2">
    <source>
        <dbReference type="ARBA" id="ARBA00007639"/>
    </source>
</evidence>
<comment type="similarity">
    <text evidence="2">Belongs to the bacterial solute-binding protein 2 family.</text>
</comment>
<keyword evidence="4 5" id="KW-0732">Signal</keyword>
<dbReference type="SUPFAM" id="SSF53822">
    <property type="entry name" value="Periplasmic binding protein-like I"/>
    <property type="match status" value="1"/>
</dbReference>
<dbReference type="CDD" id="cd06303">
    <property type="entry name" value="PBP1_LuxPQ_Quorum_Sensing"/>
    <property type="match status" value="1"/>
</dbReference>
<evidence type="ECO:0000256" key="3">
    <source>
        <dbReference type="ARBA" id="ARBA00022181"/>
    </source>
</evidence>
<dbReference type="InterPro" id="IPR028082">
    <property type="entry name" value="Peripla_BP_I"/>
</dbReference>
<evidence type="ECO:0000259" key="6">
    <source>
        <dbReference type="Pfam" id="PF13407"/>
    </source>
</evidence>
<feature type="chain" id="PRO_5047276609" description="Autoinducer 2-binding periplasmic protein LuxP" evidence="5">
    <location>
        <begin position="22"/>
        <end position="365"/>
    </location>
</feature>
<name>A0ABM8ZNT3_9VIBR</name>
<dbReference type="Gene3D" id="3.40.50.2300">
    <property type="match status" value="2"/>
</dbReference>
<dbReference type="EMBL" id="CAKLCM010000003">
    <property type="protein sequence ID" value="CAH0529641.1"/>
    <property type="molecule type" value="Genomic_DNA"/>
</dbReference>
<gene>
    <name evidence="7" type="primary">luxP</name>
    <name evidence="7" type="ORF">VHP8226_03396</name>
</gene>
<reference evidence="7" key="1">
    <citation type="submission" date="2021-12" db="EMBL/GenBank/DDBJ databases">
        <authorList>
            <person name="Rodrigo-Torres L."/>
            <person name="Arahal R. D."/>
            <person name="Lucena T."/>
        </authorList>
    </citation>
    <scope>NUCLEOTIDE SEQUENCE</scope>
    <source>
        <strain evidence="7">CECT 8226</strain>
    </source>
</reference>
<comment type="subcellular location">
    <subcellularLocation>
        <location evidence="1">Cell envelope</location>
    </subcellularLocation>
</comment>
<evidence type="ECO:0000313" key="7">
    <source>
        <dbReference type="EMBL" id="CAH0529641.1"/>
    </source>
</evidence>
<evidence type="ECO:0000256" key="4">
    <source>
        <dbReference type="ARBA" id="ARBA00022729"/>
    </source>
</evidence>
<dbReference type="Proteomes" id="UP000838160">
    <property type="component" value="Unassembled WGS sequence"/>
</dbReference>
<organism evidence="7 8">
    <name type="scientific">Vibrio hippocampi</name>
    <dbReference type="NCBI Taxonomy" id="654686"/>
    <lineage>
        <taxon>Bacteria</taxon>
        <taxon>Pseudomonadati</taxon>
        <taxon>Pseudomonadota</taxon>
        <taxon>Gammaproteobacteria</taxon>
        <taxon>Vibrionales</taxon>
        <taxon>Vibrionaceae</taxon>
        <taxon>Vibrio</taxon>
    </lineage>
</organism>
<dbReference type="RefSeq" id="WP_237486225.1">
    <property type="nucleotide sequence ID" value="NZ_CAKLCM010000003.1"/>
</dbReference>
<evidence type="ECO:0000313" key="8">
    <source>
        <dbReference type="Proteomes" id="UP000838160"/>
    </source>
</evidence>
<feature type="domain" description="Periplasmic binding protein" evidence="6">
    <location>
        <begin position="69"/>
        <end position="329"/>
    </location>
</feature>
<feature type="signal peptide" evidence="5">
    <location>
        <begin position="1"/>
        <end position="21"/>
    </location>
</feature>